<evidence type="ECO:0000313" key="2">
    <source>
        <dbReference type="Proteomes" id="UP000724584"/>
    </source>
</evidence>
<gene>
    <name evidence="1" type="ORF">F5144DRAFT_495751</name>
</gene>
<comment type="caution">
    <text evidence="1">The sequence shown here is derived from an EMBL/GenBank/DDBJ whole genome shotgun (WGS) entry which is preliminary data.</text>
</comment>
<name>A0ACB7P486_9PEZI</name>
<accession>A0ACB7P486</accession>
<proteinExistence type="predicted"/>
<dbReference type="EMBL" id="JAGIZQ010000006">
    <property type="protein sequence ID" value="KAH6623451.1"/>
    <property type="molecule type" value="Genomic_DNA"/>
</dbReference>
<keyword evidence="2" id="KW-1185">Reference proteome</keyword>
<reference evidence="1 2" key="1">
    <citation type="journal article" date="2021" name="Nat. Commun.">
        <title>Genetic determinants of endophytism in the Arabidopsis root mycobiome.</title>
        <authorList>
            <person name="Mesny F."/>
            <person name="Miyauchi S."/>
            <person name="Thiergart T."/>
            <person name="Pickel B."/>
            <person name="Atanasova L."/>
            <person name="Karlsson M."/>
            <person name="Huettel B."/>
            <person name="Barry K.W."/>
            <person name="Haridas S."/>
            <person name="Chen C."/>
            <person name="Bauer D."/>
            <person name="Andreopoulos W."/>
            <person name="Pangilinan J."/>
            <person name="LaButti K."/>
            <person name="Riley R."/>
            <person name="Lipzen A."/>
            <person name="Clum A."/>
            <person name="Drula E."/>
            <person name="Henrissat B."/>
            <person name="Kohler A."/>
            <person name="Grigoriev I.V."/>
            <person name="Martin F.M."/>
            <person name="Hacquard S."/>
        </authorList>
    </citation>
    <scope>NUCLEOTIDE SEQUENCE [LARGE SCALE GENOMIC DNA]</scope>
    <source>
        <strain evidence="1 2">MPI-SDFR-AT-0079</strain>
    </source>
</reference>
<protein>
    <submittedName>
        <fullName evidence="1">Heterokaryon incompatibility protein-domain-containing protein</fullName>
    </submittedName>
</protein>
<organism evidence="1 2">
    <name type="scientific">Chaetomium tenue</name>
    <dbReference type="NCBI Taxonomy" id="1854479"/>
    <lineage>
        <taxon>Eukaryota</taxon>
        <taxon>Fungi</taxon>
        <taxon>Dikarya</taxon>
        <taxon>Ascomycota</taxon>
        <taxon>Pezizomycotina</taxon>
        <taxon>Sordariomycetes</taxon>
        <taxon>Sordariomycetidae</taxon>
        <taxon>Sordariales</taxon>
        <taxon>Chaetomiaceae</taxon>
        <taxon>Chaetomium</taxon>
    </lineage>
</organism>
<dbReference type="Proteomes" id="UP000724584">
    <property type="component" value="Unassembled WGS sequence"/>
</dbReference>
<sequence>MRLLNTSTLRLESFFDPYVPRYAILSHTWEDEEVLFEDIRDAREPLPVHKKGFTKVQGSCRQARQDGFGYIWIDSCCIDKSSSAELSEAINSMFQWYHKSRRRYAYLVDINAPAGERSVSFRQSRWFTRGWTLQELIAPRDVRFYDHNWSFLGIRQTSGDNPGTLEDMADEISNATTIPVNLLRWYRSSPWHSDSDSDDSAVLDASHPPAPPTEEEVTSQLTKALRVFSVAQKMSWAAKRRTTRLEDEAYCLLGLFDVNMPMLYGEGDRAFFRLQQEILKVSDDQSILAFDHRSGYGGRGFPEEGITLLADSPKYFVDSQFERPPLYPPSWPGEPSIETELLLSSRFLEIGLCLCPLMSDDGLDAEYLGILRCVYRDDFMSHPAIPLQAVDRNKMIFQRIRGRDLRKISPLDLDSQHEINGKPIR</sequence>
<evidence type="ECO:0000313" key="1">
    <source>
        <dbReference type="EMBL" id="KAH6623451.1"/>
    </source>
</evidence>